<dbReference type="Proteomes" id="UP000663879">
    <property type="component" value="Unassembled WGS sequence"/>
</dbReference>
<dbReference type="SMART" id="SM00220">
    <property type="entry name" value="S_TKc"/>
    <property type="match status" value="1"/>
</dbReference>
<dbReference type="GO" id="GO:0004674">
    <property type="term" value="F:protein serine/threonine kinase activity"/>
    <property type="evidence" value="ECO:0007669"/>
    <property type="project" value="UniProtKB-EC"/>
</dbReference>
<feature type="compositionally biased region" description="Basic residues" evidence="5">
    <location>
        <begin position="401"/>
        <end position="419"/>
    </location>
</feature>
<reference evidence="7" key="1">
    <citation type="submission" date="2021-02" db="EMBL/GenBank/DDBJ databases">
        <authorList>
            <person name="Nowell W R."/>
        </authorList>
    </citation>
    <scope>NUCLEOTIDE SEQUENCE</scope>
    <source>
        <strain evidence="7">Ploen Becks lab</strain>
    </source>
</reference>
<dbReference type="InterPro" id="IPR050235">
    <property type="entry name" value="CK1_Ser-Thr_kinase"/>
</dbReference>
<dbReference type="PANTHER" id="PTHR11909">
    <property type="entry name" value="CASEIN KINASE-RELATED"/>
    <property type="match status" value="1"/>
</dbReference>
<dbReference type="AlphaFoldDB" id="A0A813VX47"/>
<name>A0A813VX47_9BILA</name>
<dbReference type="InterPro" id="IPR011009">
    <property type="entry name" value="Kinase-like_dom_sf"/>
</dbReference>
<dbReference type="PROSITE" id="PS00108">
    <property type="entry name" value="PROTEIN_KINASE_ST"/>
    <property type="match status" value="1"/>
</dbReference>
<dbReference type="OrthoDB" id="2687620at2759"/>
<evidence type="ECO:0000313" key="8">
    <source>
        <dbReference type="Proteomes" id="UP000663879"/>
    </source>
</evidence>
<evidence type="ECO:0000259" key="6">
    <source>
        <dbReference type="PROSITE" id="PS50011"/>
    </source>
</evidence>
<organism evidence="7 8">
    <name type="scientific">Brachionus calyciflorus</name>
    <dbReference type="NCBI Taxonomy" id="104777"/>
    <lineage>
        <taxon>Eukaryota</taxon>
        <taxon>Metazoa</taxon>
        <taxon>Spiralia</taxon>
        <taxon>Gnathifera</taxon>
        <taxon>Rotifera</taxon>
        <taxon>Eurotatoria</taxon>
        <taxon>Monogononta</taxon>
        <taxon>Pseudotrocha</taxon>
        <taxon>Ploima</taxon>
        <taxon>Brachionidae</taxon>
        <taxon>Brachionus</taxon>
    </lineage>
</organism>
<dbReference type="InterPro" id="IPR017441">
    <property type="entry name" value="Protein_kinase_ATP_BS"/>
</dbReference>
<proteinExistence type="predicted"/>
<dbReference type="InterPro" id="IPR000719">
    <property type="entry name" value="Prot_kinase_dom"/>
</dbReference>
<evidence type="ECO:0000256" key="1">
    <source>
        <dbReference type="ARBA" id="ARBA00012513"/>
    </source>
</evidence>
<gene>
    <name evidence="7" type="ORF">OXX778_LOCUS8730</name>
</gene>
<keyword evidence="8" id="KW-1185">Reference proteome</keyword>
<evidence type="ECO:0000256" key="2">
    <source>
        <dbReference type="ARBA" id="ARBA00022741"/>
    </source>
</evidence>
<sequence>MPPKAKGPAKKKNGYQMPEQFDHGFVLKDIFKNNWTLGKPIGQGGFGLIYLASKGDVKLKNSDEPEYVVKIEPKDNGPLFCESHFYVNCAKEDQLKNFMRENGLKHLAMPKYISSGLCTYNEKEYRFLVMDRYAKDLQSFLNDSSSHQINEIGVMCLMRQVLYALEFIHQKGYSHGDIKGANIMLKNDQESYLVDYGLAYRFERDNIHQKYQVKPERKHNGTIEYTSRDAHDGAQTSRRADLEILGYCAMHWLSGSLPWIDLIKNANQVQQSKIKSMENVKEFVSNSFKNVNNVSDCVKSFMEFFLNEVNKLEFETEPPYLKIQTKITETLRALKHTGVNDNFRLFSAPKVSSKPQNKKLALTIEQDDTIEEGTPSRRRNQVKSSKIESDQSDDEPEAKRTPAKAKSRQPRTPKPKVTKKQTDETEEENDNVSSKAEPNLVIKDVSRINPISDDEFNMNEKASKKSKNILQSTAIDVDLTKDKKKQIIEEDNIHPKSPVRKVREADVKRTPKANPRLVRQPSFDNEITDENKQYGHHLKMDSPKISTNTPTTNNKLNGAQLEVKNKIKSNLMEPQVPRSPLALVNLHEKENGFVLIKKRKNVQKCDAWTQTDQSYLQTHKFTL</sequence>
<dbReference type="GO" id="GO:0005524">
    <property type="term" value="F:ATP binding"/>
    <property type="evidence" value="ECO:0007669"/>
    <property type="project" value="UniProtKB-UniRule"/>
</dbReference>
<keyword evidence="2 4" id="KW-0547">Nucleotide-binding</keyword>
<evidence type="ECO:0000256" key="4">
    <source>
        <dbReference type="PROSITE-ProRule" id="PRU10141"/>
    </source>
</evidence>
<keyword evidence="3 4" id="KW-0067">ATP-binding</keyword>
<evidence type="ECO:0000256" key="5">
    <source>
        <dbReference type="SAM" id="MobiDB-lite"/>
    </source>
</evidence>
<protein>
    <recommendedName>
        <fullName evidence="1">non-specific serine/threonine protein kinase</fullName>
        <ecNumber evidence="1">2.7.11.1</ecNumber>
    </recommendedName>
</protein>
<dbReference type="SUPFAM" id="SSF56112">
    <property type="entry name" value="Protein kinase-like (PK-like)"/>
    <property type="match status" value="1"/>
</dbReference>
<evidence type="ECO:0000313" key="7">
    <source>
        <dbReference type="EMBL" id="CAF0846587.1"/>
    </source>
</evidence>
<dbReference type="InterPro" id="IPR008271">
    <property type="entry name" value="Ser/Thr_kinase_AS"/>
</dbReference>
<dbReference type="PROSITE" id="PS50011">
    <property type="entry name" value="PROTEIN_KINASE_DOM"/>
    <property type="match status" value="1"/>
</dbReference>
<dbReference type="EC" id="2.7.11.1" evidence="1"/>
<dbReference type="EMBL" id="CAJNOC010001227">
    <property type="protein sequence ID" value="CAF0846587.1"/>
    <property type="molecule type" value="Genomic_DNA"/>
</dbReference>
<feature type="domain" description="Protein kinase" evidence="6">
    <location>
        <begin position="35"/>
        <end position="331"/>
    </location>
</feature>
<dbReference type="Pfam" id="PF00069">
    <property type="entry name" value="Pkinase"/>
    <property type="match status" value="1"/>
</dbReference>
<dbReference type="Gene3D" id="1.10.510.10">
    <property type="entry name" value="Transferase(Phosphotransferase) domain 1"/>
    <property type="match status" value="1"/>
</dbReference>
<dbReference type="PROSITE" id="PS00107">
    <property type="entry name" value="PROTEIN_KINASE_ATP"/>
    <property type="match status" value="1"/>
</dbReference>
<feature type="region of interest" description="Disordered" evidence="5">
    <location>
        <begin position="355"/>
        <end position="441"/>
    </location>
</feature>
<evidence type="ECO:0000256" key="3">
    <source>
        <dbReference type="ARBA" id="ARBA00022840"/>
    </source>
</evidence>
<comment type="caution">
    <text evidence="7">The sequence shown here is derived from an EMBL/GenBank/DDBJ whole genome shotgun (WGS) entry which is preliminary data.</text>
</comment>
<feature type="binding site" evidence="4">
    <location>
        <position position="70"/>
    </location>
    <ligand>
        <name>ATP</name>
        <dbReference type="ChEBI" id="CHEBI:30616"/>
    </ligand>
</feature>
<accession>A0A813VX47</accession>